<dbReference type="AlphaFoldDB" id="A3ZWL2"/>
<feature type="transmembrane region" description="Helical" evidence="6">
    <location>
        <begin position="361"/>
        <end position="385"/>
    </location>
</feature>
<evidence type="ECO:0000256" key="4">
    <source>
        <dbReference type="ARBA" id="ARBA00022989"/>
    </source>
</evidence>
<name>A3ZWL2_9BACT</name>
<dbReference type="Proteomes" id="UP000004358">
    <property type="component" value="Unassembled WGS sequence"/>
</dbReference>
<sequence>MPPKDASMRSSAMIAVVLVQFLIGALICIVGILRIDTNIEDVMQWLPDHSDERALYESLVSRFGVDDFLLVTWDGCMAGDPRRQRVEDRLQQDDVNGLVAKTISGADLLETNGAAYETPAAIIERFRGFFFGQNDQTCIAIILTQSGMTNRLESMEFVETVVRDSVGADQPGLLIVGYPAISAEGDKLIRQNLTNALLPCCLLATGVAWFFLRDLRLVLVVFLTSGVASGTSIAMVTLSGYKWGGLTSAIPALTFILSVSGTLHLINYARGAEHDSIAATALRLGWKPCLFSALTTAVSMLSLSHSEYQAIREFGFFCAVGVVNSVFWQLAFAPWALQLIAGKIETGRAGASLVRMHDWTAAHSLFVFGVFTVTLVVTASGLPLLQSGLEVEEMFGSEIATIRDVARFEAKIGPIDQTELLIEFFDADPAQVADRAAAIRQLQTALVETPEVDATLSATAWLPPESEQRGIAGVSARVLYRKKLAGLREQLTETSYLSLQSSPAGEATETWRISLRFPFSKSVDFEQLRDSVAIVAQQELVKRYSPDQIQIQQTGVGLLYHVAQNKLMADLFFNYLLAFAVICPLMMLALWSVPLGLLSMIPNCFPAICLYGAIGLWGQPIDIGIAIAGCIALGIAVDDTTHFMMRAKEIAFREGGSTRITRSAIRTAYSQCSRAMLATTLIASVGLAAFLNQTLLVMSRFSLVLILSLLIALVCDLLLLPALLYTFRVTDQVDVDA</sequence>
<evidence type="ECO:0000256" key="2">
    <source>
        <dbReference type="ARBA" id="ARBA00022475"/>
    </source>
</evidence>
<comment type="caution">
    <text evidence="8">The sequence shown here is derived from an EMBL/GenBank/DDBJ whole genome shotgun (WGS) entry which is preliminary data.</text>
</comment>
<feature type="transmembrane region" description="Helical" evidence="6">
    <location>
        <begin position="193"/>
        <end position="212"/>
    </location>
</feature>
<dbReference type="OrthoDB" id="9794724at2"/>
<feature type="transmembrane region" description="Helical" evidence="6">
    <location>
        <begin position="701"/>
        <end position="725"/>
    </location>
</feature>
<keyword evidence="2" id="KW-1003">Cell membrane</keyword>
<keyword evidence="5 6" id="KW-0472">Membrane</keyword>
<dbReference type="PROSITE" id="PS50156">
    <property type="entry name" value="SSD"/>
    <property type="match status" value="1"/>
</dbReference>
<comment type="subcellular location">
    <subcellularLocation>
        <location evidence="1">Cell membrane</location>
        <topology evidence="1">Multi-pass membrane protein</topology>
    </subcellularLocation>
</comment>
<dbReference type="Pfam" id="PF03176">
    <property type="entry name" value="MMPL"/>
    <property type="match status" value="2"/>
</dbReference>
<dbReference type="InterPro" id="IPR050545">
    <property type="entry name" value="Mycobact_MmpL"/>
</dbReference>
<dbReference type="InterPro" id="IPR000731">
    <property type="entry name" value="SSD"/>
</dbReference>
<protein>
    <submittedName>
        <fullName evidence="8">Probable integral membrane protein</fullName>
    </submittedName>
</protein>
<evidence type="ECO:0000256" key="6">
    <source>
        <dbReference type="SAM" id="Phobius"/>
    </source>
</evidence>
<reference evidence="8 9" key="1">
    <citation type="submission" date="2006-02" db="EMBL/GenBank/DDBJ databases">
        <authorList>
            <person name="Amann R."/>
            <person name="Ferriera S."/>
            <person name="Johnson J."/>
            <person name="Kravitz S."/>
            <person name="Halpern A."/>
            <person name="Remington K."/>
            <person name="Beeson K."/>
            <person name="Tran B."/>
            <person name="Rogers Y.-H."/>
            <person name="Friedman R."/>
            <person name="Venter J.C."/>
        </authorList>
    </citation>
    <scope>NUCLEOTIDE SEQUENCE [LARGE SCALE GENOMIC DNA]</scope>
    <source>
        <strain evidence="8 9">DSM 3645</strain>
    </source>
</reference>
<dbReference type="PANTHER" id="PTHR33406">
    <property type="entry name" value="MEMBRANE PROTEIN MJ1562-RELATED"/>
    <property type="match status" value="1"/>
</dbReference>
<proteinExistence type="predicted"/>
<dbReference type="InterPro" id="IPR004869">
    <property type="entry name" value="MMPL_dom"/>
</dbReference>
<evidence type="ECO:0000256" key="1">
    <source>
        <dbReference type="ARBA" id="ARBA00004651"/>
    </source>
</evidence>
<feature type="transmembrane region" description="Helical" evidence="6">
    <location>
        <begin position="675"/>
        <end position="695"/>
    </location>
</feature>
<evidence type="ECO:0000313" key="8">
    <source>
        <dbReference type="EMBL" id="EAQ78986.1"/>
    </source>
</evidence>
<dbReference type="HOGENOM" id="CLU_009844_0_0_0"/>
<feature type="transmembrane region" description="Helical" evidence="6">
    <location>
        <begin position="572"/>
        <end position="593"/>
    </location>
</feature>
<dbReference type="Gene3D" id="1.20.1640.10">
    <property type="entry name" value="Multidrug efflux transporter AcrB transmembrane domain"/>
    <property type="match status" value="2"/>
</dbReference>
<feature type="transmembrane region" description="Helical" evidence="6">
    <location>
        <begin position="605"/>
        <end position="637"/>
    </location>
</feature>
<evidence type="ECO:0000259" key="7">
    <source>
        <dbReference type="PROSITE" id="PS50156"/>
    </source>
</evidence>
<dbReference type="SUPFAM" id="SSF82866">
    <property type="entry name" value="Multidrug efflux transporter AcrB transmembrane domain"/>
    <property type="match status" value="2"/>
</dbReference>
<feature type="transmembrane region" description="Helical" evidence="6">
    <location>
        <begin position="284"/>
        <end position="303"/>
    </location>
</feature>
<feature type="transmembrane region" description="Helical" evidence="6">
    <location>
        <begin position="250"/>
        <end position="269"/>
    </location>
</feature>
<accession>A3ZWL2</accession>
<evidence type="ECO:0000256" key="3">
    <source>
        <dbReference type="ARBA" id="ARBA00022692"/>
    </source>
</evidence>
<keyword evidence="3 6" id="KW-0812">Transmembrane</keyword>
<evidence type="ECO:0000256" key="5">
    <source>
        <dbReference type="ARBA" id="ARBA00023136"/>
    </source>
</evidence>
<feature type="transmembrane region" description="Helical" evidence="6">
    <location>
        <begin position="12"/>
        <end position="33"/>
    </location>
</feature>
<keyword evidence="4 6" id="KW-1133">Transmembrane helix</keyword>
<dbReference type="PANTHER" id="PTHR33406:SF12">
    <property type="entry name" value="BLR2997 PROTEIN"/>
    <property type="match status" value="1"/>
</dbReference>
<dbReference type="eggNOG" id="COG1033">
    <property type="taxonomic scope" value="Bacteria"/>
</dbReference>
<evidence type="ECO:0000313" key="9">
    <source>
        <dbReference type="Proteomes" id="UP000004358"/>
    </source>
</evidence>
<dbReference type="EMBL" id="AANZ01000016">
    <property type="protein sequence ID" value="EAQ78986.1"/>
    <property type="molecule type" value="Genomic_DNA"/>
</dbReference>
<organism evidence="8 9">
    <name type="scientific">Blastopirellula marina DSM 3645</name>
    <dbReference type="NCBI Taxonomy" id="314230"/>
    <lineage>
        <taxon>Bacteria</taxon>
        <taxon>Pseudomonadati</taxon>
        <taxon>Planctomycetota</taxon>
        <taxon>Planctomycetia</taxon>
        <taxon>Pirellulales</taxon>
        <taxon>Pirellulaceae</taxon>
        <taxon>Blastopirellula</taxon>
    </lineage>
</organism>
<feature type="transmembrane region" description="Helical" evidence="6">
    <location>
        <begin position="218"/>
        <end position="238"/>
    </location>
</feature>
<feature type="domain" description="SSD" evidence="7">
    <location>
        <begin position="217"/>
        <end position="339"/>
    </location>
</feature>
<feature type="transmembrane region" description="Helical" evidence="6">
    <location>
        <begin position="315"/>
        <end position="341"/>
    </location>
</feature>
<gene>
    <name evidence="8" type="ORF">DSM3645_13520</name>
</gene>
<dbReference type="GO" id="GO:0005886">
    <property type="term" value="C:plasma membrane"/>
    <property type="evidence" value="ECO:0007669"/>
    <property type="project" value="UniProtKB-SubCell"/>
</dbReference>